<comment type="caution">
    <text evidence="4">The sequence shown here is derived from an EMBL/GenBank/DDBJ whole genome shotgun (WGS) entry which is preliminary data.</text>
</comment>
<keyword evidence="5" id="KW-1185">Reference proteome</keyword>
<evidence type="ECO:0000313" key="4">
    <source>
        <dbReference type="EMBL" id="MBH0777759.1"/>
    </source>
</evidence>
<protein>
    <submittedName>
        <fullName evidence="4">Lytic polysaccharide monooxygenase</fullName>
    </submittedName>
</protein>
<dbReference type="PANTHER" id="PTHR34823">
    <property type="entry name" value="GLCNAC-BINDING PROTEIN A"/>
    <property type="match status" value="1"/>
</dbReference>
<dbReference type="RefSeq" id="WP_196150094.1">
    <property type="nucleotide sequence ID" value="NZ_JADMLG010000006.1"/>
</dbReference>
<proteinExistence type="predicted"/>
<organism evidence="4 5">
    <name type="scientific">Nocardia bovistercoris</name>
    <dbReference type="NCBI Taxonomy" id="2785916"/>
    <lineage>
        <taxon>Bacteria</taxon>
        <taxon>Bacillati</taxon>
        <taxon>Actinomycetota</taxon>
        <taxon>Actinomycetes</taxon>
        <taxon>Mycobacteriales</taxon>
        <taxon>Nocardiaceae</taxon>
        <taxon>Nocardia</taxon>
    </lineage>
</organism>
<keyword evidence="1" id="KW-0732">Signal</keyword>
<evidence type="ECO:0000256" key="2">
    <source>
        <dbReference type="SAM" id="MobiDB-lite"/>
    </source>
</evidence>
<keyword evidence="4" id="KW-0560">Oxidoreductase</keyword>
<dbReference type="GO" id="GO:0004497">
    <property type="term" value="F:monooxygenase activity"/>
    <property type="evidence" value="ECO:0007669"/>
    <property type="project" value="UniProtKB-KW"/>
</dbReference>
<accession>A0A931IAH1</accession>
<feature type="compositionally biased region" description="Basic and acidic residues" evidence="2">
    <location>
        <begin position="131"/>
        <end position="147"/>
    </location>
</feature>
<evidence type="ECO:0000259" key="3">
    <source>
        <dbReference type="Pfam" id="PF03067"/>
    </source>
</evidence>
<dbReference type="EMBL" id="JADMLG010000006">
    <property type="protein sequence ID" value="MBH0777759.1"/>
    <property type="molecule type" value="Genomic_DNA"/>
</dbReference>
<feature type="domain" description="Chitin-binding type-4" evidence="3">
    <location>
        <begin position="149"/>
        <end position="333"/>
    </location>
</feature>
<keyword evidence="4" id="KW-0503">Monooxygenase</keyword>
<dbReference type="PANTHER" id="PTHR34823:SF1">
    <property type="entry name" value="CHITIN-BINDING TYPE-4 DOMAIN-CONTAINING PROTEIN"/>
    <property type="match status" value="1"/>
</dbReference>
<dbReference type="CDD" id="cd21177">
    <property type="entry name" value="LPMO_AA10"/>
    <property type="match status" value="1"/>
</dbReference>
<feature type="region of interest" description="Disordered" evidence="2">
    <location>
        <begin position="131"/>
        <end position="165"/>
    </location>
</feature>
<name>A0A931IAH1_9NOCA</name>
<dbReference type="InterPro" id="IPR004302">
    <property type="entry name" value="Cellulose/chitin-bd_N"/>
</dbReference>
<dbReference type="AlphaFoldDB" id="A0A931IAH1"/>
<sequence length="358" mass="40203">MSGSRSTTPSDLRGEGAFRDDGKHTMYGIDLRWQIGRNAPDQGAWPPPEDWNEGNAPYPHIYEVWIDDEVRQTVFLYWPAWDWTPSNSHWVDLGEDPDAVHSVKIRAKVDGQYTAFSNEVTVDLKRAAEWSGPERPRDGLGRLDAAPRHGTMNHPRSRAAAAIRDQDPASICAEARRQNTSTTWQEVLPGAERMLADYPWNYANKYLEYRKFFENGTVASTGNPAFRGLDLAPNASLGEWPLTELDTSAATQTFTYDYTAYHTNETWSHRWFITRPGWDPANGLGWHDLEPIPFLVEIQGSHHEAESSAWEFASFPRRTGRAAIVHIWGGHGGPDTPDGGNGGKTGEFFASTCDVMLR</sequence>
<reference evidence="4" key="1">
    <citation type="submission" date="2020-11" db="EMBL/GenBank/DDBJ databases">
        <title>Nocardia NEAU-351.nov., a novel actinomycete isolated from the cow dung.</title>
        <authorList>
            <person name="Zhang X."/>
        </authorList>
    </citation>
    <scope>NUCLEOTIDE SEQUENCE</scope>
    <source>
        <strain evidence="4">NEAU-351</strain>
    </source>
</reference>
<dbReference type="InterPro" id="IPR051024">
    <property type="entry name" value="GlcNAc_Chitin_IntDeg"/>
</dbReference>
<gene>
    <name evidence="4" type="ORF">IT779_15900</name>
</gene>
<dbReference type="Gene3D" id="2.70.50.50">
    <property type="entry name" value="chitin-binding protein cbp21"/>
    <property type="match status" value="1"/>
</dbReference>
<dbReference type="Proteomes" id="UP000655751">
    <property type="component" value="Unassembled WGS sequence"/>
</dbReference>
<dbReference type="InterPro" id="IPR014756">
    <property type="entry name" value="Ig_E-set"/>
</dbReference>
<evidence type="ECO:0000313" key="5">
    <source>
        <dbReference type="Proteomes" id="UP000655751"/>
    </source>
</evidence>
<dbReference type="SUPFAM" id="SSF81296">
    <property type="entry name" value="E set domains"/>
    <property type="match status" value="1"/>
</dbReference>
<evidence type="ECO:0000256" key="1">
    <source>
        <dbReference type="ARBA" id="ARBA00022729"/>
    </source>
</evidence>
<dbReference type="Pfam" id="PF03067">
    <property type="entry name" value="LPMO_10"/>
    <property type="match status" value="1"/>
</dbReference>